<organism evidence="3 4">
    <name type="scientific">Oceanobacillus halophilus</name>
    <dbReference type="NCBI Taxonomy" id="930130"/>
    <lineage>
        <taxon>Bacteria</taxon>
        <taxon>Bacillati</taxon>
        <taxon>Bacillota</taxon>
        <taxon>Bacilli</taxon>
        <taxon>Bacillales</taxon>
        <taxon>Bacillaceae</taxon>
        <taxon>Oceanobacillus</taxon>
    </lineage>
</organism>
<keyword evidence="2" id="KW-0472">Membrane</keyword>
<dbReference type="NCBIfam" id="TIGR02832">
    <property type="entry name" value="spo_yunB"/>
    <property type="match status" value="1"/>
</dbReference>
<dbReference type="EMBL" id="RBZP01000023">
    <property type="protein sequence ID" value="RKQ29610.1"/>
    <property type="molecule type" value="Genomic_DNA"/>
</dbReference>
<dbReference type="AlphaFoldDB" id="A0A494ZTS6"/>
<evidence type="ECO:0000256" key="1">
    <source>
        <dbReference type="SAM" id="MobiDB-lite"/>
    </source>
</evidence>
<proteinExistence type="predicted"/>
<gene>
    <name evidence="3" type="primary">yunB</name>
    <name evidence="3" type="ORF">D8M06_17620</name>
</gene>
<name>A0A494ZTS6_9BACI</name>
<evidence type="ECO:0000256" key="2">
    <source>
        <dbReference type="SAM" id="Phobius"/>
    </source>
</evidence>
<comment type="caution">
    <text evidence="3">The sequence shown here is derived from an EMBL/GenBank/DDBJ whole genome shotgun (WGS) entry which is preliminary data.</text>
</comment>
<evidence type="ECO:0000313" key="4">
    <source>
        <dbReference type="Proteomes" id="UP000269301"/>
    </source>
</evidence>
<protein>
    <submittedName>
        <fullName evidence="3">Sporulation protein YunB</fullName>
    </submittedName>
</protein>
<feature type="transmembrane region" description="Helical" evidence="2">
    <location>
        <begin position="20"/>
        <end position="39"/>
    </location>
</feature>
<keyword evidence="2" id="KW-1133">Transmembrane helix</keyword>
<sequence>MSSRKRFGKKRFAAPSGKSIFVISLFIFVICIIISMQIISRGLTPAIIEISETKTEEFATRAINMAVRFAEGYDFSDVLNITYDNEGHVATYNWNQNVVSEINRVATDRVEEFFLHMNRGDPISYDYSLHEPYNYSDGAEDRAAQDPTLIEVPLGEITGNAVLANLGPKIPINLELVGAVRTNIKRETEPLGINGSWVSLYVNVEADVQIIIPYITDVTTVQTEIYIDSGAIMGDVPDFYGGGGDGPSIAVPKDDIKNEEGVQEDLSDE</sequence>
<accession>A0A494ZTS6</accession>
<dbReference type="RefSeq" id="WP_121205903.1">
    <property type="nucleotide sequence ID" value="NZ_RBZP01000023.1"/>
</dbReference>
<dbReference type="Proteomes" id="UP000269301">
    <property type="component" value="Unassembled WGS sequence"/>
</dbReference>
<dbReference type="Pfam" id="PF09560">
    <property type="entry name" value="Spore_YunB"/>
    <property type="match status" value="1"/>
</dbReference>
<dbReference type="PIRSF" id="PIRSF021383">
    <property type="entry name" value="YunB"/>
    <property type="match status" value="1"/>
</dbReference>
<keyword evidence="4" id="KW-1185">Reference proteome</keyword>
<feature type="region of interest" description="Disordered" evidence="1">
    <location>
        <begin position="243"/>
        <end position="269"/>
    </location>
</feature>
<dbReference type="OrthoDB" id="1649278at2"/>
<dbReference type="InterPro" id="IPR014197">
    <property type="entry name" value="Sporulation_prot_YunB"/>
</dbReference>
<reference evidence="3 4" key="1">
    <citation type="journal article" date="2016" name="Int. J. Syst. Evol. Microbiol.">
        <title>Oceanobacillus halophilus sp. nov., a novel moderately halophilic bacterium from a hypersaline lake.</title>
        <authorList>
            <person name="Amoozegar M.A."/>
            <person name="Bagheri M."/>
            <person name="Makhdoumi A."/>
            <person name="Nikou M.M."/>
            <person name="Fazeli S.A.S."/>
            <person name="Schumann P."/>
            <person name="Sproer C."/>
            <person name="Sanchez-Porro C."/>
            <person name="Ventosa A."/>
        </authorList>
    </citation>
    <scope>NUCLEOTIDE SEQUENCE [LARGE SCALE GENOMIC DNA]</scope>
    <source>
        <strain evidence="3 4">DSM 23996</strain>
    </source>
</reference>
<keyword evidence="2" id="KW-0812">Transmembrane</keyword>
<evidence type="ECO:0000313" key="3">
    <source>
        <dbReference type="EMBL" id="RKQ29610.1"/>
    </source>
</evidence>